<evidence type="ECO:0000259" key="1">
    <source>
        <dbReference type="PROSITE" id="PS51061"/>
    </source>
</evidence>
<dbReference type="PANTHER" id="PTHR35800">
    <property type="entry name" value="PROTEIN JAG"/>
    <property type="match status" value="1"/>
</dbReference>
<dbReference type="InterPro" id="IPR036867">
    <property type="entry name" value="R3H_dom_sf"/>
</dbReference>
<dbReference type="InterPro" id="IPR015946">
    <property type="entry name" value="KH_dom-like_a/b"/>
</dbReference>
<feature type="non-terminal residue" evidence="2">
    <location>
        <position position="1"/>
    </location>
</feature>
<gene>
    <name evidence="2" type="ORF">METZ01_LOCUS106639</name>
</gene>
<dbReference type="CDD" id="cd02414">
    <property type="entry name" value="KH-II_Jag"/>
    <property type="match status" value="1"/>
</dbReference>
<dbReference type="AlphaFoldDB" id="A0A381WMT5"/>
<proteinExistence type="predicted"/>
<dbReference type="SMART" id="SM00393">
    <property type="entry name" value="R3H"/>
    <property type="match status" value="1"/>
</dbReference>
<feature type="domain" description="R3H" evidence="1">
    <location>
        <begin position="102"/>
        <end position="167"/>
    </location>
</feature>
<organism evidence="2">
    <name type="scientific">marine metagenome</name>
    <dbReference type="NCBI Taxonomy" id="408172"/>
    <lineage>
        <taxon>unclassified sequences</taxon>
        <taxon>metagenomes</taxon>
        <taxon>ecological metagenomes</taxon>
    </lineage>
</organism>
<name>A0A381WMT5_9ZZZZ</name>
<dbReference type="Pfam" id="PF01424">
    <property type="entry name" value="R3H"/>
    <property type="match status" value="1"/>
</dbReference>
<dbReference type="PROSITE" id="PS51061">
    <property type="entry name" value="R3H"/>
    <property type="match status" value="1"/>
</dbReference>
<dbReference type="GO" id="GO:0003723">
    <property type="term" value="F:RNA binding"/>
    <property type="evidence" value="ECO:0007669"/>
    <property type="project" value="InterPro"/>
</dbReference>
<accession>A0A381WMT5</accession>
<dbReference type="InterPro" id="IPR039247">
    <property type="entry name" value="KhpB"/>
</dbReference>
<protein>
    <recommendedName>
        <fullName evidence="1">R3H domain-containing protein</fullName>
    </recommendedName>
</protein>
<evidence type="ECO:0000313" key="2">
    <source>
        <dbReference type="EMBL" id="SVA53785.1"/>
    </source>
</evidence>
<dbReference type="SUPFAM" id="SSF82708">
    <property type="entry name" value="R3H domain"/>
    <property type="match status" value="1"/>
</dbReference>
<reference evidence="2" key="1">
    <citation type="submission" date="2018-05" db="EMBL/GenBank/DDBJ databases">
        <authorList>
            <person name="Lanie J.A."/>
            <person name="Ng W.-L."/>
            <person name="Kazmierczak K.M."/>
            <person name="Andrzejewski T.M."/>
            <person name="Davidsen T.M."/>
            <person name="Wayne K.J."/>
            <person name="Tettelin H."/>
            <person name="Glass J.I."/>
            <person name="Rusch D."/>
            <person name="Podicherti R."/>
            <person name="Tsui H.-C.T."/>
            <person name="Winkler M.E."/>
        </authorList>
    </citation>
    <scope>NUCLEOTIDE SEQUENCE</scope>
</reference>
<dbReference type="EMBL" id="UINC01012297">
    <property type="protein sequence ID" value="SVA53785.1"/>
    <property type="molecule type" value="Genomic_DNA"/>
</dbReference>
<dbReference type="CDD" id="cd02644">
    <property type="entry name" value="R3H_jag"/>
    <property type="match status" value="1"/>
</dbReference>
<dbReference type="Gene3D" id="3.30.1370.50">
    <property type="entry name" value="R3H-like domain"/>
    <property type="match status" value="1"/>
</dbReference>
<dbReference type="PANTHER" id="PTHR35800:SF1">
    <property type="entry name" value="RNA-BINDING PROTEIN KHPB"/>
    <property type="match status" value="1"/>
</dbReference>
<dbReference type="InterPro" id="IPR034079">
    <property type="entry name" value="R3H_KhpB"/>
</dbReference>
<dbReference type="Gene3D" id="3.30.300.20">
    <property type="match status" value="1"/>
</dbReference>
<dbReference type="InterPro" id="IPR001374">
    <property type="entry name" value="R3H_dom"/>
</dbReference>
<sequence length="167" mass="18502">VSKVVVSSSNKEDSSVDIIGAARETIDELISLMDVDVMCNLRQAESKEVGGPLFEIEGDDSGLLIGRKGETLRSLEFMVRFLVSRKTGERANLSVDVEGYDDRRRQSLSNLANRVAQRVVKTGRSIELEPMNPRERRLVHITLAESGDVYTESSGIGEGRRVVILPR</sequence>
<dbReference type="InterPro" id="IPR038008">
    <property type="entry name" value="Jag_KH"/>
</dbReference>